<dbReference type="PANTHER" id="PTHR42663">
    <property type="entry name" value="HYDROLASE C777.06C-RELATED-RELATED"/>
    <property type="match status" value="1"/>
</dbReference>
<dbReference type="SUPFAM" id="SSF56281">
    <property type="entry name" value="Metallo-hydrolase/oxidoreductase"/>
    <property type="match status" value="1"/>
</dbReference>
<dbReference type="SMART" id="SM00849">
    <property type="entry name" value="Lactamase_B"/>
    <property type="match status" value="1"/>
</dbReference>
<keyword evidence="3" id="KW-1185">Reference proteome</keyword>
<dbReference type="RefSeq" id="WP_338293401.1">
    <property type="nucleotide sequence ID" value="NZ_AP027272.1"/>
</dbReference>
<organism evidence="2 3">
    <name type="scientific">Planctobacterium marinum</name>
    <dbReference type="NCBI Taxonomy" id="1631968"/>
    <lineage>
        <taxon>Bacteria</taxon>
        <taxon>Pseudomonadati</taxon>
        <taxon>Pseudomonadota</taxon>
        <taxon>Gammaproteobacteria</taxon>
        <taxon>Alteromonadales</taxon>
        <taxon>Alteromonadaceae</taxon>
        <taxon>Planctobacterium</taxon>
    </lineage>
</organism>
<dbReference type="GO" id="GO:0016787">
    <property type="term" value="F:hydrolase activity"/>
    <property type="evidence" value="ECO:0007669"/>
    <property type="project" value="UniProtKB-KW"/>
</dbReference>
<dbReference type="CDD" id="cd07715">
    <property type="entry name" value="TaR3-like_MBL-fold"/>
    <property type="match status" value="1"/>
</dbReference>
<dbReference type="Pfam" id="PF12706">
    <property type="entry name" value="Lactamase_B_2"/>
    <property type="match status" value="1"/>
</dbReference>
<dbReference type="InterPro" id="IPR036866">
    <property type="entry name" value="RibonucZ/Hydroxyglut_hydro"/>
</dbReference>
<keyword evidence="2" id="KW-0378">Hydrolase</keyword>
<reference evidence="2" key="1">
    <citation type="submission" date="2023-01" db="EMBL/GenBank/DDBJ databases">
        <title>Complete genome sequence of Planctobacterium marinum strain Dej080120_11.</title>
        <authorList>
            <person name="Ueki S."/>
            <person name="Maruyama F."/>
        </authorList>
    </citation>
    <scope>NUCLEOTIDE SEQUENCE</scope>
    <source>
        <strain evidence="2">Dej080120_11</strain>
    </source>
</reference>
<dbReference type="PANTHER" id="PTHR42663:SF4">
    <property type="entry name" value="SLL1036 PROTEIN"/>
    <property type="match status" value="1"/>
</dbReference>
<evidence type="ECO:0000313" key="3">
    <source>
        <dbReference type="Proteomes" id="UP001333710"/>
    </source>
</evidence>
<dbReference type="AlphaFoldDB" id="A0AA48HI91"/>
<proteinExistence type="predicted"/>
<evidence type="ECO:0000259" key="1">
    <source>
        <dbReference type="SMART" id="SM00849"/>
    </source>
</evidence>
<gene>
    <name evidence="2" type="ORF">MACH26_29240</name>
</gene>
<dbReference type="Proteomes" id="UP001333710">
    <property type="component" value="Chromosome"/>
</dbReference>
<protein>
    <submittedName>
        <fullName evidence="2">Hydrolase</fullName>
    </submittedName>
</protein>
<dbReference type="Gene3D" id="3.60.15.10">
    <property type="entry name" value="Ribonuclease Z/Hydroxyacylglutathione hydrolase-like"/>
    <property type="match status" value="1"/>
</dbReference>
<evidence type="ECO:0000313" key="2">
    <source>
        <dbReference type="EMBL" id="BDX07403.1"/>
    </source>
</evidence>
<dbReference type="EMBL" id="AP027272">
    <property type="protein sequence ID" value="BDX07403.1"/>
    <property type="molecule type" value="Genomic_DNA"/>
</dbReference>
<name>A0AA48HI91_9ALTE</name>
<feature type="domain" description="Metallo-beta-lactamase" evidence="1">
    <location>
        <begin position="62"/>
        <end position="254"/>
    </location>
</feature>
<sequence>MPAVKFWGTRGSIPVAPNARDIRSRLEQVLIKAVDAGVATYDDITPFLDSLPFPDVSSFGGNTSCVEIDDGAGDYLLCDMGSGLREFGGYYLKNEALQRSKTFHIFMSHLHWDHIMGFPFFTPAYLPGHTIKIYGCHSVLEQAIKAQHGSPGFPVNFDNLAANIEFHVFNPGQTVQVNGYEVEALLQLHEGDSYGYRFNKAGKSIVYSTDSEHKVEDQKELDRFVQFIKDADLVVFDAMYSLLESVTLKEDWGHSSNLMGVELCLRAKAKKLCLFHHDPIHNDDEIFQNLEEAQSFLSLITPENQQSLDIVAAWDGLEITL</sequence>
<dbReference type="InterPro" id="IPR001279">
    <property type="entry name" value="Metallo-B-lactamas"/>
</dbReference>
<accession>A0AA48HI91</accession>
<dbReference type="KEGG" id="pmaw:MACH26_29240"/>